<evidence type="ECO:0000313" key="2">
    <source>
        <dbReference type="EMBL" id="RZS71228.1"/>
    </source>
</evidence>
<evidence type="ECO:0000313" key="3">
    <source>
        <dbReference type="Proteomes" id="UP000293874"/>
    </source>
</evidence>
<feature type="chain" id="PRO_5020990075" evidence="1">
    <location>
        <begin position="20"/>
        <end position="757"/>
    </location>
</feature>
<dbReference type="Proteomes" id="UP000293874">
    <property type="component" value="Unassembled WGS sequence"/>
</dbReference>
<sequence>MLKVIPFILLLLTSFLGSAQTVLQGRIKDGKGKGVGGASIAIKDSYDGATTDSLGNYRFRTSEKGEQTLLITCIGYKPFEQKITLEGGDQKLDAILKAEPNELTAVVITAGTFEASDTKRTTVLGPLDIVTTAGSDGDITGALKTLPGAQQVGEKEGLFVRGGSSEEAKVFIDGTLVNNYFQSSIPDIASRGRFSPFIFKGTVFSTGGYSALYGGALSSALILESTDLPDQTSANLGISPIFVSGGYNQLAKDKKSSWGANYAYTNLAAYFAIIKQRPDNFLTPQFHNGEFNFRIKTSKTGILKFYGYFNYSELGLRRADIDSTSLKNAFTLYNFNVYTNLSWKEKIGKHWRLNLGASYSNNIDKIRNVLEDQDNKEQFLAQAPYDSKSFNIKNNSDLSQIKMVLERRLYGLSAIRFGGEYLYFTDKTDFTNRYVQHAKTNAEDHFKAGFAEADVYITNDIAAKLGGRVEHSSLLNRANIVPRASLAYKLGNQAQVSLAYGIFYQRPEKEFFLRNYAQTDDLLYTKATHYIANYQRVSRNYTLRIEAFYKKYDELVKTYATKGNTLPDSVANGGSGNAQGIELFWRDRKTFKDVDYWVSYSYLDTKRDYLNYPYAIQPSFAANHTASLVVKKFFTKFKTSFNASYSFATGRPYYNFRYNAGDGKFVIADQGKTIAYNNLSLSVNYLPAIGKKDAKKFTVWVFSLNNVLGNDQIFGYNYSWNGSRKDPILPTARRFFFVGCFISFGIDRSEDVINSNL</sequence>
<proteinExistence type="predicted"/>
<dbReference type="AlphaFoldDB" id="A0A4Q7MRZ5"/>
<dbReference type="SUPFAM" id="SSF49464">
    <property type="entry name" value="Carboxypeptidase regulatory domain-like"/>
    <property type="match status" value="1"/>
</dbReference>
<gene>
    <name evidence="2" type="ORF">EV199_3130</name>
</gene>
<dbReference type="InterPro" id="IPR008969">
    <property type="entry name" value="CarboxyPept-like_regulatory"/>
</dbReference>
<dbReference type="SUPFAM" id="SSF56935">
    <property type="entry name" value="Porins"/>
    <property type="match status" value="1"/>
</dbReference>
<dbReference type="EMBL" id="SGXA01000002">
    <property type="protein sequence ID" value="RZS71228.1"/>
    <property type="molecule type" value="Genomic_DNA"/>
</dbReference>
<name>A0A4Q7MRZ5_9BACT</name>
<dbReference type="OrthoDB" id="1075473at2"/>
<evidence type="ECO:0000256" key="1">
    <source>
        <dbReference type="SAM" id="SignalP"/>
    </source>
</evidence>
<accession>A0A4Q7MRZ5</accession>
<keyword evidence="3" id="KW-1185">Reference proteome</keyword>
<keyword evidence="2" id="KW-0675">Receptor</keyword>
<dbReference type="Gene3D" id="2.60.40.1120">
    <property type="entry name" value="Carboxypeptidase-like, regulatory domain"/>
    <property type="match status" value="1"/>
</dbReference>
<feature type="signal peptide" evidence="1">
    <location>
        <begin position="1"/>
        <end position="19"/>
    </location>
</feature>
<dbReference type="RefSeq" id="WP_130541757.1">
    <property type="nucleotide sequence ID" value="NZ_CP042431.1"/>
</dbReference>
<organism evidence="2 3">
    <name type="scientific">Pseudobacter ginsenosidimutans</name>
    <dbReference type="NCBI Taxonomy" id="661488"/>
    <lineage>
        <taxon>Bacteria</taxon>
        <taxon>Pseudomonadati</taxon>
        <taxon>Bacteroidota</taxon>
        <taxon>Chitinophagia</taxon>
        <taxon>Chitinophagales</taxon>
        <taxon>Chitinophagaceae</taxon>
        <taxon>Pseudobacter</taxon>
    </lineage>
</organism>
<reference evidence="2 3" key="1">
    <citation type="submission" date="2019-02" db="EMBL/GenBank/DDBJ databases">
        <title>Genomic Encyclopedia of Type Strains, Phase IV (KMG-IV): sequencing the most valuable type-strain genomes for metagenomic binning, comparative biology and taxonomic classification.</title>
        <authorList>
            <person name="Goeker M."/>
        </authorList>
    </citation>
    <scope>NUCLEOTIDE SEQUENCE [LARGE SCALE GENOMIC DNA]</scope>
    <source>
        <strain evidence="2 3">DSM 18116</strain>
    </source>
</reference>
<dbReference type="Pfam" id="PF13715">
    <property type="entry name" value="CarbopepD_reg_2"/>
    <property type="match status" value="1"/>
</dbReference>
<keyword evidence="1" id="KW-0732">Signal</keyword>
<protein>
    <submittedName>
        <fullName evidence="2">Outer membrane cobalamin receptor</fullName>
    </submittedName>
</protein>
<comment type="caution">
    <text evidence="2">The sequence shown here is derived from an EMBL/GenBank/DDBJ whole genome shotgun (WGS) entry which is preliminary data.</text>
</comment>